<dbReference type="EMBL" id="CCYD01001204">
    <property type="protein sequence ID" value="CEG44511.1"/>
    <property type="molecule type" value="Genomic_DNA"/>
</dbReference>
<evidence type="ECO:0000313" key="1">
    <source>
        <dbReference type="EMBL" id="CEG44511.1"/>
    </source>
</evidence>
<name>A0A0P1AU38_PLAHL</name>
<keyword evidence="2" id="KW-1185">Reference proteome</keyword>
<reference evidence="2" key="1">
    <citation type="submission" date="2014-09" db="EMBL/GenBank/DDBJ databases">
        <authorList>
            <person name="Sharma Rahul"/>
            <person name="Thines Marco"/>
        </authorList>
    </citation>
    <scope>NUCLEOTIDE SEQUENCE [LARGE SCALE GENOMIC DNA]</scope>
</reference>
<accession>A0A0P1AU38</accession>
<dbReference type="AlphaFoldDB" id="A0A0P1AU38"/>
<dbReference type="Proteomes" id="UP000054928">
    <property type="component" value="Unassembled WGS sequence"/>
</dbReference>
<evidence type="ECO:0000313" key="2">
    <source>
        <dbReference type="Proteomes" id="UP000054928"/>
    </source>
</evidence>
<proteinExistence type="predicted"/>
<sequence length="114" mass="12649">MKATKAVYKIKGKSYSDAENYTEVDQFSGRQDKRTIRQNGDYMVDQVWTTGVGSGLKRKLRGLIGAGVSPLEGFVRRGRTYNLNEIQGLSTPSASIVSWVVSISEFLILMSKPL</sequence>
<protein>
    <submittedName>
        <fullName evidence="1">Uncharacterized protein</fullName>
    </submittedName>
</protein>
<organism evidence="1 2">
    <name type="scientific">Plasmopara halstedii</name>
    <name type="common">Downy mildew of sunflower</name>
    <dbReference type="NCBI Taxonomy" id="4781"/>
    <lineage>
        <taxon>Eukaryota</taxon>
        <taxon>Sar</taxon>
        <taxon>Stramenopiles</taxon>
        <taxon>Oomycota</taxon>
        <taxon>Peronosporomycetes</taxon>
        <taxon>Peronosporales</taxon>
        <taxon>Peronosporaceae</taxon>
        <taxon>Plasmopara</taxon>
    </lineage>
</organism>
<dbReference type="RefSeq" id="XP_024580880.1">
    <property type="nucleotide sequence ID" value="XM_024730621.1"/>
</dbReference>
<dbReference type="GeneID" id="36395925"/>
<dbReference type="OrthoDB" id="10521824at2759"/>